<protein>
    <submittedName>
        <fullName evidence="2">Uncharacterized protein</fullName>
    </submittedName>
</protein>
<evidence type="ECO:0000313" key="3">
    <source>
        <dbReference type="Proteomes" id="UP000324222"/>
    </source>
</evidence>
<keyword evidence="3" id="KW-1185">Reference proteome</keyword>
<dbReference type="AlphaFoldDB" id="A0A5B7FAK8"/>
<proteinExistence type="predicted"/>
<organism evidence="2 3">
    <name type="scientific">Portunus trituberculatus</name>
    <name type="common">Swimming crab</name>
    <name type="synonym">Neptunus trituberculatus</name>
    <dbReference type="NCBI Taxonomy" id="210409"/>
    <lineage>
        <taxon>Eukaryota</taxon>
        <taxon>Metazoa</taxon>
        <taxon>Ecdysozoa</taxon>
        <taxon>Arthropoda</taxon>
        <taxon>Crustacea</taxon>
        <taxon>Multicrustacea</taxon>
        <taxon>Malacostraca</taxon>
        <taxon>Eumalacostraca</taxon>
        <taxon>Eucarida</taxon>
        <taxon>Decapoda</taxon>
        <taxon>Pleocyemata</taxon>
        <taxon>Brachyura</taxon>
        <taxon>Eubrachyura</taxon>
        <taxon>Portunoidea</taxon>
        <taxon>Portunidae</taxon>
        <taxon>Portuninae</taxon>
        <taxon>Portunus</taxon>
    </lineage>
</organism>
<evidence type="ECO:0000256" key="1">
    <source>
        <dbReference type="SAM" id="MobiDB-lite"/>
    </source>
</evidence>
<sequence length="101" mass="11026">MRQRWVSYGSRRGRQGQGSKASRGGVQGEAVSLESRCWCYSGQCCDGRLGLCFMAGKEPDASLVAACLLPKYEIDTSWVDSVMRLLVVSVVATEKTDKLMG</sequence>
<dbReference type="EMBL" id="VSRR010005324">
    <property type="protein sequence ID" value="MPC42138.1"/>
    <property type="molecule type" value="Genomic_DNA"/>
</dbReference>
<feature type="region of interest" description="Disordered" evidence="1">
    <location>
        <begin position="1"/>
        <end position="26"/>
    </location>
</feature>
<gene>
    <name evidence="2" type="ORF">E2C01_035752</name>
</gene>
<accession>A0A5B7FAK8</accession>
<reference evidence="2 3" key="1">
    <citation type="submission" date="2019-05" db="EMBL/GenBank/DDBJ databases">
        <title>Another draft genome of Portunus trituberculatus and its Hox gene families provides insights of decapod evolution.</title>
        <authorList>
            <person name="Jeong J.-H."/>
            <person name="Song I."/>
            <person name="Kim S."/>
            <person name="Choi T."/>
            <person name="Kim D."/>
            <person name="Ryu S."/>
            <person name="Kim W."/>
        </authorList>
    </citation>
    <scope>NUCLEOTIDE SEQUENCE [LARGE SCALE GENOMIC DNA]</scope>
    <source>
        <tissue evidence="2">Muscle</tissue>
    </source>
</reference>
<comment type="caution">
    <text evidence="2">The sequence shown here is derived from an EMBL/GenBank/DDBJ whole genome shotgun (WGS) entry which is preliminary data.</text>
</comment>
<name>A0A5B7FAK8_PORTR</name>
<dbReference type="Proteomes" id="UP000324222">
    <property type="component" value="Unassembled WGS sequence"/>
</dbReference>
<evidence type="ECO:0000313" key="2">
    <source>
        <dbReference type="EMBL" id="MPC42138.1"/>
    </source>
</evidence>